<proteinExistence type="predicted"/>
<comment type="caution">
    <text evidence="2">The sequence shown here is derived from an EMBL/GenBank/DDBJ whole genome shotgun (WGS) entry which is preliminary data.</text>
</comment>
<organism evidence="2 3">
    <name type="scientific">Curtobacterium citreum</name>
    <dbReference type="NCBI Taxonomy" id="2036"/>
    <lineage>
        <taxon>Bacteria</taxon>
        <taxon>Bacillati</taxon>
        <taxon>Actinomycetota</taxon>
        <taxon>Actinomycetes</taxon>
        <taxon>Micrococcales</taxon>
        <taxon>Microbacteriaceae</taxon>
        <taxon>Curtobacterium</taxon>
    </lineage>
</organism>
<sequence>MADLRRALLERLRSGCRSIPLRYAALFGSGARGEMRPDSDLDVCFIVEHGRRAEAEDQIHALCRAAGRWTGNAVRPVLFDEDEIDGTDSLLASVARDGIPIAGDGRWLSRKLRTLTG</sequence>
<dbReference type="InterPro" id="IPR043519">
    <property type="entry name" value="NT_sf"/>
</dbReference>
<evidence type="ECO:0000313" key="3">
    <source>
        <dbReference type="Proteomes" id="UP001370299"/>
    </source>
</evidence>
<dbReference type="RefSeq" id="WP_340197298.1">
    <property type="nucleotide sequence ID" value="NZ_JBBKAP010000062.1"/>
</dbReference>
<gene>
    <name evidence="2" type="ORF">WMN62_07295</name>
</gene>
<keyword evidence="2" id="KW-0548">Nucleotidyltransferase</keyword>
<dbReference type="Gene3D" id="3.30.460.10">
    <property type="entry name" value="Beta Polymerase, domain 2"/>
    <property type="match status" value="1"/>
</dbReference>
<evidence type="ECO:0000313" key="2">
    <source>
        <dbReference type="EMBL" id="MEK0171269.1"/>
    </source>
</evidence>
<evidence type="ECO:0000259" key="1">
    <source>
        <dbReference type="Pfam" id="PF01909"/>
    </source>
</evidence>
<keyword evidence="2" id="KW-0808">Transferase</keyword>
<reference evidence="2 3" key="1">
    <citation type="submission" date="2024-03" db="EMBL/GenBank/DDBJ databases">
        <title>Whole genomes of four grape xylem sap localized bacterial endophytes.</title>
        <authorList>
            <person name="Kumar G."/>
            <person name="Savka M.A."/>
        </authorList>
    </citation>
    <scope>NUCLEOTIDE SEQUENCE [LARGE SCALE GENOMIC DNA]</scope>
    <source>
        <strain evidence="2 3">RIT_GXS8</strain>
    </source>
</reference>
<dbReference type="CDD" id="cd05403">
    <property type="entry name" value="NT_KNTase_like"/>
    <property type="match status" value="1"/>
</dbReference>
<dbReference type="InterPro" id="IPR002934">
    <property type="entry name" value="Polymerase_NTP_transf_dom"/>
</dbReference>
<name>A0ABU8Y977_9MICO</name>
<dbReference type="Pfam" id="PF01909">
    <property type="entry name" value="NTP_transf_2"/>
    <property type="match status" value="1"/>
</dbReference>
<accession>A0ABU8Y977</accession>
<dbReference type="GO" id="GO:0016779">
    <property type="term" value="F:nucleotidyltransferase activity"/>
    <property type="evidence" value="ECO:0007669"/>
    <property type="project" value="UniProtKB-KW"/>
</dbReference>
<keyword evidence="3" id="KW-1185">Reference proteome</keyword>
<protein>
    <submittedName>
        <fullName evidence="2">Nucleotidyltransferase domain-containing protein</fullName>
        <ecNumber evidence="2">2.7.7.-</ecNumber>
    </submittedName>
</protein>
<dbReference type="EC" id="2.7.7.-" evidence="2"/>
<feature type="domain" description="Polymerase nucleotidyl transferase" evidence="1">
    <location>
        <begin position="24"/>
        <end position="54"/>
    </location>
</feature>
<dbReference type="EMBL" id="JBBLYY010000037">
    <property type="protein sequence ID" value="MEK0171269.1"/>
    <property type="molecule type" value="Genomic_DNA"/>
</dbReference>
<dbReference type="Proteomes" id="UP001370299">
    <property type="component" value="Unassembled WGS sequence"/>
</dbReference>
<dbReference type="SUPFAM" id="SSF81301">
    <property type="entry name" value="Nucleotidyltransferase"/>
    <property type="match status" value="1"/>
</dbReference>